<dbReference type="AlphaFoldDB" id="A0ABD0KD64"/>
<accession>A0ABD0KD64</accession>
<gene>
    <name evidence="1" type="ORF">BaRGS_00023755</name>
</gene>
<protein>
    <submittedName>
        <fullName evidence="1">Uncharacterized protein</fullName>
    </submittedName>
</protein>
<sequence>MPIQMQTLAHTRHSRVPIMKAEGEVRGLQDTRDSPLSKFPCRHGRPVAVRNSLPFAIPPQFTKPLLAFHLLKVLTFFSFVDEAMGMEGSAMVVVVEEEKVATPSSPDQDRATCQLKLCSNLGMREDLREAET</sequence>
<organism evidence="1 2">
    <name type="scientific">Batillaria attramentaria</name>
    <dbReference type="NCBI Taxonomy" id="370345"/>
    <lineage>
        <taxon>Eukaryota</taxon>
        <taxon>Metazoa</taxon>
        <taxon>Spiralia</taxon>
        <taxon>Lophotrochozoa</taxon>
        <taxon>Mollusca</taxon>
        <taxon>Gastropoda</taxon>
        <taxon>Caenogastropoda</taxon>
        <taxon>Sorbeoconcha</taxon>
        <taxon>Cerithioidea</taxon>
        <taxon>Batillariidae</taxon>
        <taxon>Batillaria</taxon>
    </lineage>
</organism>
<keyword evidence="2" id="KW-1185">Reference proteome</keyword>
<reference evidence="1 2" key="1">
    <citation type="journal article" date="2023" name="Sci. Data">
        <title>Genome assembly of the Korean intertidal mud-creeper Batillaria attramentaria.</title>
        <authorList>
            <person name="Patra A.K."/>
            <person name="Ho P.T."/>
            <person name="Jun S."/>
            <person name="Lee S.J."/>
            <person name="Kim Y."/>
            <person name="Won Y.J."/>
        </authorList>
    </citation>
    <scope>NUCLEOTIDE SEQUENCE [LARGE SCALE GENOMIC DNA]</scope>
    <source>
        <strain evidence="1">Wonlab-2016</strain>
    </source>
</reference>
<dbReference type="Proteomes" id="UP001519460">
    <property type="component" value="Unassembled WGS sequence"/>
</dbReference>
<comment type="caution">
    <text evidence="1">The sequence shown here is derived from an EMBL/GenBank/DDBJ whole genome shotgun (WGS) entry which is preliminary data.</text>
</comment>
<evidence type="ECO:0000313" key="1">
    <source>
        <dbReference type="EMBL" id="KAK7484977.1"/>
    </source>
</evidence>
<name>A0ABD0KD64_9CAEN</name>
<proteinExistence type="predicted"/>
<evidence type="ECO:0000313" key="2">
    <source>
        <dbReference type="Proteomes" id="UP001519460"/>
    </source>
</evidence>
<dbReference type="EMBL" id="JACVVK020000201">
    <property type="protein sequence ID" value="KAK7484977.1"/>
    <property type="molecule type" value="Genomic_DNA"/>
</dbReference>